<dbReference type="GO" id="GO:0005886">
    <property type="term" value="C:plasma membrane"/>
    <property type="evidence" value="ECO:0007669"/>
    <property type="project" value="TreeGrafter"/>
</dbReference>
<dbReference type="GO" id="GO:0050793">
    <property type="term" value="P:regulation of developmental process"/>
    <property type="evidence" value="ECO:0007669"/>
    <property type="project" value="UniProtKB-ARBA"/>
</dbReference>
<keyword evidence="5" id="KW-0418">Kinase</keyword>
<evidence type="ECO:0000256" key="5">
    <source>
        <dbReference type="ARBA" id="ARBA00022777"/>
    </source>
</evidence>
<feature type="chain" id="PRO_5011986286" evidence="13">
    <location>
        <begin position="19"/>
        <end position="775"/>
    </location>
</feature>
<comment type="subcellular location">
    <subcellularLocation>
        <location evidence="2">Endomembrane system</location>
    </subcellularLocation>
    <subcellularLocation>
        <location evidence="1">Membrane</location>
        <topology evidence="1">Single-pass membrane protein</topology>
    </subcellularLocation>
</comment>
<feature type="region of interest" description="Disordered" evidence="11">
    <location>
        <begin position="481"/>
        <end position="521"/>
    </location>
</feature>
<keyword evidence="3" id="KW-0808">Transferase</keyword>
<evidence type="ECO:0000256" key="3">
    <source>
        <dbReference type="ARBA" id="ARBA00022679"/>
    </source>
</evidence>
<keyword evidence="17" id="KW-1185">Reference proteome</keyword>
<evidence type="ECO:0000313" key="17">
    <source>
        <dbReference type="Proteomes" id="UP000192578"/>
    </source>
</evidence>
<dbReference type="SUPFAM" id="SSF49899">
    <property type="entry name" value="Concanavalin A-like lectins/glucanases"/>
    <property type="match status" value="1"/>
</dbReference>
<dbReference type="GO" id="GO:0004553">
    <property type="term" value="F:hydrolase activity, hydrolyzing O-glycosyl compounds"/>
    <property type="evidence" value="ECO:0007669"/>
    <property type="project" value="InterPro"/>
</dbReference>
<dbReference type="SMART" id="SM00219">
    <property type="entry name" value="TyrKc"/>
    <property type="match status" value="1"/>
</dbReference>
<organism evidence="16 17">
    <name type="scientific">Hypsibius exemplaris</name>
    <name type="common">Freshwater tardigrade</name>
    <dbReference type="NCBI Taxonomy" id="2072580"/>
    <lineage>
        <taxon>Eukaryota</taxon>
        <taxon>Metazoa</taxon>
        <taxon>Ecdysozoa</taxon>
        <taxon>Tardigrada</taxon>
        <taxon>Eutardigrada</taxon>
        <taxon>Parachela</taxon>
        <taxon>Hypsibioidea</taxon>
        <taxon>Hypsibiidae</taxon>
        <taxon>Hypsibius</taxon>
    </lineage>
</organism>
<dbReference type="Gene3D" id="2.60.120.200">
    <property type="match status" value="1"/>
</dbReference>
<evidence type="ECO:0000256" key="12">
    <source>
        <dbReference type="SAM" id="Phobius"/>
    </source>
</evidence>
<evidence type="ECO:0000256" key="11">
    <source>
        <dbReference type="SAM" id="MobiDB-lite"/>
    </source>
</evidence>
<dbReference type="GO" id="GO:0048468">
    <property type="term" value="P:cell development"/>
    <property type="evidence" value="ECO:0007669"/>
    <property type="project" value="UniProtKB-ARBA"/>
</dbReference>
<reference evidence="17" key="1">
    <citation type="submission" date="2017-01" db="EMBL/GenBank/DDBJ databases">
        <title>Comparative genomics of anhydrobiosis in the tardigrade Hypsibius dujardini.</title>
        <authorList>
            <person name="Yoshida Y."/>
            <person name="Koutsovoulos G."/>
            <person name="Laetsch D."/>
            <person name="Stevens L."/>
            <person name="Kumar S."/>
            <person name="Horikawa D."/>
            <person name="Ishino K."/>
            <person name="Komine S."/>
            <person name="Tomita M."/>
            <person name="Blaxter M."/>
            <person name="Arakawa K."/>
        </authorList>
    </citation>
    <scope>NUCLEOTIDE SEQUENCE [LARGE SCALE GENOMIC DNA]</scope>
    <source>
        <strain evidence="17">Z151</strain>
    </source>
</reference>
<feature type="domain" description="Protein kinase" evidence="14">
    <location>
        <begin position="368"/>
        <end position="727"/>
    </location>
</feature>
<keyword evidence="6 10" id="KW-0067">ATP-binding</keyword>
<keyword evidence="12" id="KW-1133">Transmembrane helix</keyword>
<dbReference type="GO" id="GO:0051130">
    <property type="term" value="P:positive regulation of cellular component organization"/>
    <property type="evidence" value="ECO:0007669"/>
    <property type="project" value="UniProtKB-ARBA"/>
</dbReference>
<evidence type="ECO:0000256" key="6">
    <source>
        <dbReference type="ARBA" id="ARBA00022840"/>
    </source>
</evidence>
<keyword evidence="7 12" id="KW-0472">Membrane</keyword>
<dbReference type="PROSITE" id="PS50011">
    <property type="entry name" value="PROTEIN_KINASE_DOM"/>
    <property type="match status" value="1"/>
</dbReference>
<evidence type="ECO:0000313" key="16">
    <source>
        <dbReference type="EMBL" id="OQV18315.1"/>
    </source>
</evidence>
<dbReference type="FunFam" id="1.10.510.10:FF:001512">
    <property type="entry name" value="Receptor tyrosine-protein kinase erbB-2"/>
    <property type="match status" value="1"/>
</dbReference>
<dbReference type="PROSITE" id="PS00109">
    <property type="entry name" value="PROTEIN_KINASE_TYR"/>
    <property type="match status" value="1"/>
</dbReference>
<dbReference type="CDD" id="cd00192">
    <property type="entry name" value="PTKc"/>
    <property type="match status" value="1"/>
</dbReference>
<dbReference type="Proteomes" id="UP000192578">
    <property type="component" value="Unassembled WGS sequence"/>
</dbReference>
<comment type="caution">
    <text evidence="16">The sequence shown here is derived from an EMBL/GenBank/DDBJ whole genome shotgun (WGS) entry which is preliminary data.</text>
</comment>
<evidence type="ECO:0000256" key="10">
    <source>
        <dbReference type="PROSITE-ProRule" id="PRU10141"/>
    </source>
</evidence>
<evidence type="ECO:0000256" key="8">
    <source>
        <dbReference type="ARBA" id="ARBA00023137"/>
    </source>
</evidence>
<dbReference type="AlphaFoldDB" id="A0A1W0WT06"/>
<dbReference type="PANTHER" id="PTHR24416">
    <property type="entry name" value="TYROSINE-PROTEIN KINASE RECEPTOR"/>
    <property type="match status" value="1"/>
</dbReference>
<protein>
    <submittedName>
        <fullName evidence="16">Macrophage colony-stimulating factor 1 receptor</fullName>
    </submittedName>
</protein>
<keyword evidence="16" id="KW-0675">Receptor</keyword>
<evidence type="ECO:0000259" key="14">
    <source>
        <dbReference type="PROSITE" id="PS50011"/>
    </source>
</evidence>
<dbReference type="GO" id="GO:0043235">
    <property type="term" value="C:receptor complex"/>
    <property type="evidence" value="ECO:0007669"/>
    <property type="project" value="TreeGrafter"/>
</dbReference>
<dbReference type="PANTHER" id="PTHR24416:SF600">
    <property type="entry name" value="PDGF- AND VEGF-RECEPTOR RELATED, ISOFORM J"/>
    <property type="match status" value="1"/>
</dbReference>
<feature type="compositionally biased region" description="Basic and acidic residues" evidence="11">
    <location>
        <begin position="491"/>
        <end position="505"/>
    </location>
</feature>
<dbReference type="GO" id="GO:0007169">
    <property type="term" value="P:cell surface receptor protein tyrosine kinase signaling pathway"/>
    <property type="evidence" value="ECO:0007669"/>
    <property type="project" value="TreeGrafter"/>
</dbReference>
<evidence type="ECO:0000256" key="9">
    <source>
        <dbReference type="ARBA" id="ARBA00051243"/>
    </source>
</evidence>
<dbReference type="SUPFAM" id="SSF56112">
    <property type="entry name" value="Protein kinase-like (PK-like)"/>
    <property type="match status" value="1"/>
</dbReference>
<dbReference type="GO" id="GO:0005524">
    <property type="term" value="F:ATP binding"/>
    <property type="evidence" value="ECO:0007669"/>
    <property type="project" value="UniProtKB-UniRule"/>
</dbReference>
<dbReference type="OrthoDB" id="5984265at2759"/>
<feature type="binding site" evidence="10">
    <location>
        <position position="401"/>
    </location>
    <ligand>
        <name>ATP</name>
        <dbReference type="ChEBI" id="CHEBI:30616"/>
    </ligand>
</feature>
<dbReference type="GO" id="GO:0012505">
    <property type="term" value="C:endomembrane system"/>
    <property type="evidence" value="ECO:0007669"/>
    <property type="project" value="UniProtKB-SubCell"/>
</dbReference>
<dbReference type="Gene3D" id="1.10.510.10">
    <property type="entry name" value="Transferase(Phosphotransferase) domain 1"/>
    <property type="match status" value="1"/>
</dbReference>
<dbReference type="PROSITE" id="PS51762">
    <property type="entry name" value="GH16_2"/>
    <property type="match status" value="1"/>
</dbReference>
<dbReference type="CDD" id="cd08023">
    <property type="entry name" value="GH16_laminarinase_like"/>
    <property type="match status" value="1"/>
</dbReference>
<dbReference type="GO" id="GO:0005975">
    <property type="term" value="P:carbohydrate metabolic process"/>
    <property type="evidence" value="ECO:0007669"/>
    <property type="project" value="InterPro"/>
</dbReference>
<evidence type="ECO:0000256" key="1">
    <source>
        <dbReference type="ARBA" id="ARBA00004167"/>
    </source>
</evidence>
<dbReference type="InterPro" id="IPR020635">
    <property type="entry name" value="Tyr_kinase_cat_dom"/>
</dbReference>
<dbReference type="Gene3D" id="3.30.200.20">
    <property type="entry name" value="Phosphorylase Kinase, domain 1"/>
    <property type="match status" value="1"/>
</dbReference>
<sequence length="775" mass="86918">MSLVLIIIFSVLVEFVRTAEFSIIFRDDFNGERLNSSIWNVADFTNDEQLIFKPDNVRARDGFLHLEARRGVVAGNRTFTSGQVDTMGKFEFLYGEIEWRARVPRGQGLWSALQLFPFSCKVGMSCEDWPPSVSVLDARGDRLRESVVTAYYKQSVTGKTRSVGKPVVHPVDMSLDFHVYKLVWDSQNLSWWIDGIYIFNISGRRVPSVHMQAAMSLAVGGSFAGAPDKRTRFPAEFLIDYVEVRQSLMENSTSDSSGLAGNQGRKRKPAVWFPIVIAFSGILIGILFSVALLCCVRRKKRKDKKRKDMQLKLMAALSSVLPENSTMMQISQLYNVSSGSDSGNSSHFVPDEISPYFRLLEVPLNNLEISEDLLGKGQFGSVWRGLLKNKDGRSDCVVAIKRVLDSCDPNQEDLQCKLFLDEMKVMTKVGRHLNIVNLLGTVTVGKPMMIMEFCSHGSLLKYLQSHRHHFQNVFDHSTLGPDIEPSGALGPDREPSGALDSDRGPSEPSGPLGLNRGPSGPISPVSPCAPGYVSMMSWQTPVTALSTNHSIDDQLDTDDLIHMVYQIARGLEYLAEKSIIHRDLAARNVLVCEKNIVKICDFGLARQRMLADYILLNEQVALPIKWMAPESIFEKRFSYKSDIWSFGILMWEIFSLGQTPYTSAAGSGFKGHIIEFAEAISNGLRMGRPSYAPDYIYEIMCRCWNIDKVVRPSASDLRLELGHHMPLDRTDYYLKLDEPYQHYNQINAGLLAVALSADVTVDDETRLDGYVPSFH</sequence>
<evidence type="ECO:0000256" key="13">
    <source>
        <dbReference type="SAM" id="SignalP"/>
    </source>
</evidence>
<dbReference type="Pfam" id="PF00722">
    <property type="entry name" value="Glyco_hydro_16"/>
    <property type="match status" value="1"/>
</dbReference>
<evidence type="ECO:0000256" key="4">
    <source>
        <dbReference type="ARBA" id="ARBA00022741"/>
    </source>
</evidence>
<dbReference type="InterPro" id="IPR000719">
    <property type="entry name" value="Prot_kinase_dom"/>
</dbReference>
<dbReference type="Pfam" id="PF07714">
    <property type="entry name" value="PK_Tyr_Ser-Thr"/>
    <property type="match status" value="1"/>
</dbReference>
<feature type="transmembrane region" description="Helical" evidence="12">
    <location>
        <begin position="271"/>
        <end position="296"/>
    </location>
</feature>
<dbReference type="InterPro" id="IPR050122">
    <property type="entry name" value="RTK"/>
</dbReference>
<feature type="domain" description="GH16" evidence="15">
    <location>
        <begin position="19"/>
        <end position="250"/>
    </location>
</feature>
<dbReference type="EMBL" id="MTYJ01000050">
    <property type="protein sequence ID" value="OQV18315.1"/>
    <property type="molecule type" value="Genomic_DNA"/>
</dbReference>
<dbReference type="InterPro" id="IPR001245">
    <property type="entry name" value="Ser-Thr/Tyr_kinase_cat_dom"/>
</dbReference>
<dbReference type="InterPro" id="IPR013320">
    <property type="entry name" value="ConA-like_dom_sf"/>
</dbReference>
<proteinExistence type="predicted"/>
<evidence type="ECO:0000256" key="7">
    <source>
        <dbReference type="ARBA" id="ARBA00023136"/>
    </source>
</evidence>
<dbReference type="GO" id="GO:0004714">
    <property type="term" value="F:transmembrane receptor protein tyrosine kinase activity"/>
    <property type="evidence" value="ECO:0007669"/>
    <property type="project" value="UniProtKB-EC"/>
</dbReference>
<dbReference type="InterPro" id="IPR011009">
    <property type="entry name" value="Kinase-like_dom_sf"/>
</dbReference>
<keyword evidence="8" id="KW-0829">Tyrosine-protein kinase</keyword>
<name>A0A1W0WT06_HYPEX</name>
<dbReference type="InterPro" id="IPR008266">
    <property type="entry name" value="Tyr_kinase_AS"/>
</dbReference>
<gene>
    <name evidence="16" type="ORF">BV898_07520</name>
</gene>
<dbReference type="GO" id="GO:0030182">
    <property type="term" value="P:neuron differentiation"/>
    <property type="evidence" value="ECO:0007669"/>
    <property type="project" value="UniProtKB-ARBA"/>
</dbReference>
<dbReference type="InterPro" id="IPR017441">
    <property type="entry name" value="Protein_kinase_ATP_BS"/>
</dbReference>
<keyword evidence="12" id="KW-0812">Transmembrane</keyword>
<feature type="signal peptide" evidence="13">
    <location>
        <begin position="1"/>
        <end position="18"/>
    </location>
</feature>
<accession>A0A1W0WT06</accession>
<comment type="catalytic activity">
    <reaction evidence="9">
        <text>L-tyrosyl-[protein] + ATP = O-phospho-L-tyrosyl-[protein] + ADP + H(+)</text>
        <dbReference type="Rhea" id="RHEA:10596"/>
        <dbReference type="Rhea" id="RHEA-COMP:10136"/>
        <dbReference type="Rhea" id="RHEA-COMP:20101"/>
        <dbReference type="ChEBI" id="CHEBI:15378"/>
        <dbReference type="ChEBI" id="CHEBI:30616"/>
        <dbReference type="ChEBI" id="CHEBI:46858"/>
        <dbReference type="ChEBI" id="CHEBI:61978"/>
        <dbReference type="ChEBI" id="CHEBI:456216"/>
        <dbReference type="EC" id="2.7.10.1"/>
    </reaction>
</comment>
<dbReference type="InterPro" id="IPR000757">
    <property type="entry name" value="Beta-glucanase-like"/>
</dbReference>
<dbReference type="PROSITE" id="PS00107">
    <property type="entry name" value="PROTEIN_KINASE_ATP"/>
    <property type="match status" value="1"/>
</dbReference>
<evidence type="ECO:0000259" key="15">
    <source>
        <dbReference type="PROSITE" id="PS51762"/>
    </source>
</evidence>
<keyword evidence="13" id="KW-0732">Signal</keyword>
<keyword evidence="4 10" id="KW-0547">Nucleotide-binding</keyword>
<evidence type="ECO:0000256" key="2">
    <source>
        <dbReference type="ARBA" id="ARBA00004308"/>
    </source>
</evidence>